<dbReference type="InterPro" id="IPR033334">
    <property type="entry name" value="LNG1/2"/>
</dbReference>
<dbReference type="Proteomes" id="UP001630127">
    <property type="component" value="Unassembled WGS sequence"/>
</dbReference>
<feature type="region of interest" description="Disordered" evidence="1">
    <location>
        <begin position="210"/>
        <end position="249"/>
    </location>
</feature>
<gene>
    <name evidence="3" type="ORF">ACH5RR_014216</name>
</gene>
<feature type="compositionally biased region" description="Polar residues" evidence="1">
    <location>
        <begin position="371"/>
        <end position="385"/>
    </location>
</feature>
<keyword evidence="4" id="KW-1185">Reference proteome</keyword>
<protein>
    <recommendedName>
        <fullName evidence="2">DUF4378 domain-containing protein</fullName>
    </recommendedName>
</protein>
<feature type="region of interest" description="Disordered" evidence="1">
    <location>
        <begin position="363"/>
        <end position="417"/>
    </location>
</feature>
<organism evidence="3 4">
    <name type="scientific">Cinchona calisaya</name>
    <dbReference type="NCBI Taxonomy" id="153742"/>
    <lineage>
        <taxon>Eukaryota</taxon>
        <taxon>Viridiplantae</taxon>
        <taxon>Streptophyta</taxon>
        <taxon>Embryophyta</taxon>
        <taxon>Tracheophyta</taxon>
        <taxon>Spermatophyta</taxon>
        <taxon>Magnoliopsida</taxon>
        <taxon>eudicotyledons</taxon>
        <taxon>Gunneridae</taxon>
        <taxon>Pentapetalae</taxon>
        <taxon>asterids</taxon>
        <taxon>lamiids</taxon>
        <taxon>Gentianales</taxon>
        <taxon>Rubiaceae</taxon>
        <taxon>Cinchonoideae</taxon>
        <taxon>Cinchoneae</taxon>
        <taxon>Cinchona</taxon>
    </lineage>
</organism>
<dbReference type="PANTHER" id="PTHR31680:SF20">
    <property type="entry name" value="PROTEIN LONGIFOLIA 2-LIKE"/>
    <property type="match status" value="1"/>
</dbReference>
<proteinExistence type="predicted"/>
<evidence type="ECO:0000313" key="3">
    <source>
        <dbReference type="EMBL" id="KAL3525844.1"/>
    </source>
</evidence>
<dbReference type="InterPro" id="IPR025486">
    <property type="entry name" value="DUF4378"/>
</dbReference>
<feature type="compositionally biased region" description="Basic and acidic residues" evidence="1">
    <location>
        <begin position="218"/>
        <end position="249"/>
    </location>
</feature>
<name>A0ABD3A3M8_9GENT</name>
<feature type="region of interest" description="Disordered" evidence="1">
    <location>
        <begin position="50"/>
        <end position="70"/>
    </location>
</feature>
<dbReference type="PANTHER" id="PTHR31680">
    <property type="entry name" value="LONGIFOLIA PROTEIN"/>
    <property type="match status" value="1"/>
</dbReference>
<sequence length="1001" mass="112547">MKKETEISVKILPSLTEENRDLRKQIGCMNGIFQLFDRHYFLNGRRSTGHNHKRLLPGANHNGDTNNATEKATGKNLEAVQEHPRVSTESFGTSFSSSSCSSTFSSLDHSKTLQCRAASFNQSNCLESPIETPVKQQSSSLHFSQPSPDLRDVVKDSMLREHQGISVKTAVKQGGRSRILKHIDSPRPFQHPKTVQLRVAEFDRPNLAKLQESPWNCKQDEDASLRQERKEPPRFSYDERDTRDTLKSTTKIKELPRLSLDSRQSSLRSSASESRSNFLLRELQRENATASQIVDANQEPGSNKRPSNVVVKLMGLEAFPDSVYNDEGETIKLSSCHDRDFVTRSSKKSEKSKKNPALFQQIAHKDPASPASRNASLGMKTTSSPRFPIETAPWRQSDAVNDSPRSAPSSWNSCRNATQTSSSVYGEIEKRISELEFRKSGKDLRALKQILEATQNTKMLDNQVEQAKLKSETSIYSSNSKWQSNKSNHLASTKASCSPKKFNSSILITKPARVMDHSSISSTLVVPDDASHIPKLRTRDVLCTRQDSVGKLAAKDLTPRRSTVQNPNQCKPSADKKIRGKNLKVVQTTRAPQLVKVENYTALRRNSGTVSPRYQQRNHRIEKQPHLTTLAPELGKRRSKLTQPASLNSELRQKSNLHRCKDKICNTTDTNDFSHLGDAASIQSECTSSLASLTETEVTSTESSTEIRATQKVDQKERNAAARLGEDIPLAELIIIPTEQPSPVSVLDATLYREDSLSPVKKISTVFKDYGTLNPDEAEWHYLGNGFNLKKLENIKHLVHKLRLLNAVPDEASMFEFASLCKRPSPDHKYIAKMLLASGLLQDIGPISTAIQLHSSGHLINPDLFHVLEQTEQNTMSGNEKCKQSISPQKFDQKIHRKIVFDTVNEILIRKLASESTFMQRKRARTWKEILRELFSEVDCLQATTDCSQDDDDGWISNNDWADYQDETPAVVLDVERLIFKDLITEVITAETVSLCDWNIH</sequence>
<accession>A0ABD3A3M8</accession>
<evidence type="ECO:0000259" key="2">
    <source>
        <dbReference type="Pfam" id="PF14309"/>
    </source>
</evidence>
<reference evidence="3 4" key="1">
    <citation type="submission" date="2024-11" db="EMBL/GenBank/DDBJ databases">
        <title>A near-complete genome assembly of Cinchona calisaya.</title>
        <authorList>
            <person name="Lian D.C."/>
            <person name="Zhao X.W."/>
            <person name="Wei L."/>
        </authorList>
    </citation>
    <scope>NUCLEOTIDE SEQUENCE [LARGE SCALE GENOMIC DNA]</scope>
    <source>
        <tissue evidence="3">Nenye</tissue>
    </source>
</reference>
<feature type="compositionally biased region" description="Polar residues" evidence="1">
    <location>
        <begin position="398"/>
        <end position="417"/>
    </location>
</feature>
<dbReference type="EMBL" id="JBJUIK010000006">
    <property type="protein sequence ID" value="KAL3525844.1"/>
    <property type="molecule type" value="Genomic_DNA"/>
</dbReference>
<feature type="domain" description="DUF4378" evidence="2">
    <location>
        <begin position="827"/>
        <end position="986"/>
    </location>
</feature>
<comment type="caution">
    <text evidence="3">The sequence shown here is derived from an EMBL/GenBank/DDBJ whole genome shotgun (WGS) entry which is preliminary data.</text>
</comment>
<dbReference type="Pfam" id="PF14309">
    <property type="entry name" value="DUF4378"/>
    <property type="match status" value="1"/>
</dbReference>
<dbReference type="AlphaFoldDB" id="A0ABD3A3M8"/>
<evidence type="ECO:0000256" key="1">
    <source>
        <dbReference type="SAM" id="MobiDB-lite"/>
    </source>
</evidence>
<evidence type="ECO:0000313" key="4">
    <source>
        <dbReference type="Proteomes" id="UP001630127"/>
    </source>
</evidence>